<comment type="similarity">
    <text evidence="2">Belongs to the TFIIA subunit 1 family.</text>
</comment>
<evidence type="ECO:0000313" key="8">
    <source>
        <dbReference type="Proteomes" id="UP001230051"/>
    </source>
</evidence>
<reference evidence="7" key="1">
    <citation type="submission" date="2022-02" db="EMBL/GenBank/DDBJ databases">
        <title>Atlantic sturgeon de novo genome assembly.</title>
        <authorList>
            <person name="Stock M."/>
            <person name="Klopp C."/>
            <person name="Guiguen Y."/>
            <person name="Cabau C."/>
            <person name="Parinello H."/>
            <person name="Santidrian Yebra-Pimentel E."/>
            <person name="Kuhl H."/>
            <person name="Dirks R.P."/>
            <person name="Guessner J."/>
            <person name="Wuertz S."/>
            <person name="Du K."/>
            <person name="Schartl M."/>
        </authorList>
    </citation>
    <scope>NUCLEOTIDE SEQUENCE</scope>
    <source>
        <strain evidence="7">STURGEONOMICS-FGT-2020</strain>
        <tissue evidence="7">Whole blood</tissue>
    </source>
</reference>
<comment type="caution">
    <text evidence="7">The sequence shown here is derived from an EMBL/GenBank/DDBJ whole genome shotgun (WGS) entry which is preliminary data.</text>
</comment>
<dbReference type="PANTHER" id="PTHR12694:SF9">
    <property type="entry name" value="TFIIA-ALPHA AND BETA-LIKE FACTOR"/>
    <property type="match status" value="1"/>
</dbReference>
<dbReference type="GO" id="GO:0005672">
    <property type="term" value="C:transcription factor TFIIA complex"/>
    <property type="evidence" value="ECO:0007669"/>
    <property type="project" value="InterPro"/>
</dbReference>
<evidence type="ECO:0000256" key="2">
    <source>
        <dbReference type="ARBA" id="ARBA00010059"/>
    </source>
</evidence>
<dbReference type="AlphaFoldDB" id="A0AAD8GB85"/>
<dbReference type="SMART" id="SM01371">
    <property type="entry name" value="TFIIA"/>
    <property type="match status" value="1"/>
</dbReference>
<dbReference type="GO" id="GO:0006367">
    <property type="term" value="P:transcription initiation at RNA polymerase II promoter"/>
    <property type="evidence" value="ECO:0007669"/>
    <property type="project" value="InterPro"/>
</dbReference>
<comment type="subcellular location">
    <subcellularLocation>
        <location evidence="1">Nucleus</location>
    </subcellularLocation>
</comment>
<name>A0AAD8GB85_ACIOX</name>
<dbReference type="Proteomes" id="UP001230051">
    <property type="component" value="Unassembled WGS sequence"/>
</dbReference>
<dbReference type="Gene3D" id="2.30.18.10">
    <property type="entry name" value="Transcription factor IIA (TFIIA), beta-barrel domain"/>
    <property type="match status" value="1"/>
</dbReference>
<sequence>MKIPVSEVEWRTKTEASETEPLKTCGKNKTAACKMMMANSNPVPKLYRSIIEDVIEGVREIFADEGVEEQVLKDLQKMWESKIMQSKAVEGFVKDTLNPSNFVLQLPANFSQALQKTASIVIPAGQNVQNFTTDMNSTGTSATFTLPPGVGYPVQIPAGVTLQTSSGHLYKVNVPVMVTRAPGGQRILQQPIQHLAEQRNQVVGQASIVHPNTIPVQATVIQGFPSQRKEVFQQCSTQPLLQQQQLVIGQGVQPRPAAIQQPIGIQQQVPVSQVLMQPNDCENHKSVETPRYTQQQAGVIQGSGTPPLTSDQLSSLDDIPDLQQFITNQSSDTIEMIHKDGGGGQGVGVETSSKSEYGDAKTSNPEYEVECSSQVMIQTKDFNYNAIEDILQLDGTYDTSSDEDVGNMREVGGNEFVGENEFMGAIDTEDLKALEEDRSSSTEKSSSDGEDDEPRVEIIEEDPLNSGDDVSEQDVPDLFDTDNVIVCQYDKIHRSKNRWKFYLKDGVMSFGGKDYAFSKAIGEAEW</sequence>
<dbReference type="Pfam" id="PF03153">
    <property type="entry name" value="TFIIA"/>
    <property type="match status" value="1"/>
</dbReference>
<feature type="region of interest" description="Disordered" evidence="6">
    <location>
        <begin position="434"/>
        <end position="475"/>
    </location>
</feature>
<feature type="compositionally biased region" description="Acidic residues" evidence="6">
    <location>
        <begin position="448"/>
        <end position="475"/>
    </location>
</feature>
<accession>A0AAD8GB85</accession>
<evidence type="ECO:0000256" key="3">
    <source>
        <dbReference type="ARBA" id="ARBA00023015"/>
    </source>
</evidence>
<keyword evidence="3" id="KW-0805">Transcription regulation</keyword>
<evidence type="ECO:0000256" key="5">
    <source>
        <dbReference type="ARBA" id="ARBA00023242"/>
    </source>
</evidence>
<dbReference type="Gene3D" id="1.10.287.100">
    <property type="match status" value="1"/>
</dbReference>
<feature type="region of interest" description="Disordered" evidence="6">
    <location>
        <begin position="336"/>
        <end position="365"/>
    </location>
</feature>
<keyword evidence="8" id="KW-1185">Reference proteome</keyword>
<evidence type="ECO:0000256" key="4">
    <source>
        <dbReference type="ARBA" id="ARBA00023163"/>
    </source>
</evidence>
<dbReference type="SUPFAM" id="SSF50784">
    <property type="entry name" value="Transcription factor IIA (TFIIA), beta-barrel domain"/>
    <property type="match status" value="1"/>
</dbReference>
<dbReference type="InterPro" id="IPR004855">
    <property type="entry name" value="TFIIA_asu/bsu"/>
</dbReference>
<dbReference type="FunFam" id="1.10.287.100:FF:000001">
    <property type="entry name" value="Transcription initiation factor IIA subunit"/>
    <property type="match status" value="1"/>
</dbReference>
<keyword evidence="5" id="KW-0539">Nucleus</keyword>
<proteinExistence type="inferred from homology"/>
<protein>
    <submittedName>
        <fullName evidence="7">TFIIA-alpha and beta-like factor</fullName>
    </submittedName>
</protein>
<dbReference type="CDD" id="cd07976">
    <property type="entry name" value="TFIIA_alpha_beta_like"/>
    <property type="match status" value="2"/>
</dbReference>
<dbReference type="PANTHER" id="PTHR12694">
    <property type="entry name" value="TRANSCRIPTION INITIATION FACTOR IIA SUBUNIT 1"/>
    <property type="match status" value="1"/>
</dbReference>
<dbReference type="InterPro" id="IPR009088">
    <property type="entry name" value="TFIIA_b-brl"/>
</dbReference>
<evidence type="ECO:0000313" key="7">
    <source>
        <dbReference type="EMBL" id="KAK1171036.1"/>
    </source>
</evidence>
<feature type="compositionally biased region" description="Basic and acidic residues" evidence="6">
    <location>
        <begin position="434"/>
        <end position="447"/>
    </location>
</feature>
<feature type="region of interest" description="Disordered" evidence="6">
    <location>
        <begin position="295"/>
        <end position="315"/>
    </location>
</feature>
<dbReference type="EMBL" id="JAGXEW010000006">
    <property type="protein sequence ID" value="KAK1171036.1"/>
    <property type="molecule type" value="Genomic_DNA"/>
</dbReference>
<organism evidence="7 8">
    <name type="scientific">Acipenser oxyrinchus oxyrinchus</name>
    <dbReference type="NCBI Taxonomy" id="40147"/>
    <lineage>
        <taxon>Eukaryota</taxon>
        <taxon>Metazoa</taxon>
        <taxon>Chordata</taxon>
        <taxon>Craniata</taxon>
        <taxon>Vertebrata</taxon>
        <taxon>Euteleostomi</taxon>
        <taxon>Actinopterygii</taxon>
        <taxon>Chondrostei</taxon>
        <taxon>Acipenseriformes</taxon>
        <taxon>Acipenseridae</taxon>
        <taxon>Acipenser</taxon>
    </lineage>
</organism>
<evidence type="ECO:0000256" key="6">
    <source>
        <dbReference type="SAM" id="MobiDB-lite"/>
    </source>
</evidence>
<gene>
    <name evidence="7" type="primary">GTF2A1L</name>
    <name evidence="7" type="ORF">AOXY_G8022</name>
</gene>
<dbReference type="FunFam" id="2.30.18.10:FF:000002">
    <property type="entry name" value="Transcription initiation factor IIA subunit 1"/>
    <property type="match status" value="1"/>
</dbReference>
<feature type="compositionally biased region" description="Polar residues" evidence="6">
    <location>
        <begin position="350"/>
        <end position="365"/>
    </location>
</feature>
<dbReference type="SUPFAM" id="SSF47396">
    <property type="entry name" value="Transcription factor IIA (TFIIA), alpha-helical domain"/>
    <property type="match status" value="1"/>
</dbReference>
<keyword evidence="4" id="KW-0804">Transcription</keyword>
<evidence type="ECO:0000256" key="1">
    <source>
        <dbReference type="ARBA" id="ARBA00004123"/>
    </source>
</evidence>